<protein>
    <recommendedName>
        <fullName evidence="1">CHK kinase-like domain-containing protein</fullName>
    </recommendedName>
</protein>
<evidence type="ECO:0000313" key="2">
    <source>
        <dbReference type="EMBL" id="CAG9802883.1"/>
    </source>
</evidence>
<dbReference type="PANTHER" id="PTHR11012:SF54">
    <property type="entry name" value="CHK KINASE-LIKE DOMAIN-CONTAINING PROTEIN"/>
    <property type="match status" value="1"/>
</dbReference>
<dbReference type="Proteomes" id="UP001153620">
    <property type="component" value="Chromosome 2"/>
</dbReference>
<dbReference type="OrthoDB" id="190089at2759"/>
<dbReference type="SUPFAM" id="SSF56112">
    <property type="entry name" value="Protein kinase-like (PK-like)"/>
    <property type="match status" value="1"/>
</dbReference>
<evidence type="ECO:0000313" key="3">
    <source>
        <dbReference type="Proteomes" id="UP001153620"/>
    </source>
</evidence>
<gene>
    <name evidence="2" type="ORF">CHIRRI_LOCUS5788</name>
</gene>
<keyword evidence="3" id="KW-1185">Reference proteome</keyword>
<dbReference type="Pfam" id="PF02958">
    <property type="entry name" value="EcKL"/>
    <property type="match status" value="1"/>
</dbReference>
<dbReference type="InterPro" id="IPR015897">
    <property type="entry name" value="CHK_kinase-like"/>
</dbReference>
<dbReference type="Gene3D" id="3.90.1200.10">
    <property type="match status" value="1"/>
</dbReference>
<sequence>MDSNHDEFCLPNKIYDDVLKDILKHNLNKSTDNYELVFSAGSAKGDNYMGVIHRVQVIDKATGENKLNLIVKLPPQSLARRNEMSTSDLFRREADFYDNVYPMYKKFQEEKGIDVEKDGFHHIPYCYKTLIEEPYEGLYFEDLNASGFEMFDRLKEVTKEHVFLVMKSLAKMHAVFYSIKDQKRELIEPHTKIKDIFLTLSDRPNSPMTPWFDSLKKQALEVINKSQNKDMIQKIENLLENNFSELLKNCLDLEKTEPYAVLCHGDCWNNNVLFKYDKNRALKSLRLLDFQIMRYSSPCLDLMYYIFCCTTKSLRDKHYQDFLNVYYVELCDFIQRLGSDPNKLFPHEAFLKHLKQFGKFGFIMAMIVLPIFTSDASDIPDMDELAENFKKIGDSEQVDKDVFNFTTEKTFDRYAERMIGVCDDMYALGYI</sequence>
<dbReference type="AlphaFoldDB" id="A0A9N9RTD3"/>
<evidence type="ECO:0000259" key="1">
    <source>
        <dbReference type="SMART" id="SM00587"/>
    </source>
</evidence>
<organism evidence="2 3">
    <name type="scientific">Chironomus riparius</name>
    <dbReference type="NCBI Taxonomy" id="315576"/>
    <lineage>
        <taxon>Eukaryota</taxon>
        <taxon>Metazoa</taxon>
        <taxon>Ecdysozoa</taxon>
        <taxon>Arthropoda</taxon>
        <taxon>Hexapoda</taxon>
        <taxon>Insecta</taxon>
        <taxon>Pterygota</taxon>
        <taxon>Neoptera</taxon>
        <taxon>Endopterygota</taxon>
        <taxon>Diptera</taxon>
        <taxon>Nematocera</taxon>
        <taxon>Chironomoidea</taxon>
        <taxon>Chironomidae</taxon>
        <taxon>Chironominae</taxon>
        <taxon>Chironomus</taxon>
    </lineage>
</organism>
<feature type="domain" description="CHK kinase-like" evidence="1">
    <location>
        <begin position="138"/>
        <end position="336"/>
    </location>
</feature>
<dbReference type="EMBL" id="OU895878">
    <property type="protein sequence ID" value="CAG9802883.1"/>
    <property type="molecule type" value="Genomic_DNA"/>
</dbReference>
<name>A0A9N9RTD3_9DIPT</name>
<accession>A0A9N9RTD3</accession>
<dbReference type="SMART" id="SM00587">
    <property type="entry name" value="CHK"/>
    <property type="match status" value="1"/>
</dbReference>
<dbReference type="InterPro" id="IPR011009">
    <property type="entry name" value="Kinase-like_dom_sf"/>
</dbReference>
<proteinExistence type="predicted"/>
<reference evidence="2" key="2">
    <citation type="submission" date="2022-10" db="EMBL/GenBank/DDBJ databases">
        <authorList>
            <consortium name="ENA_rothamsted_submissions"/>
            <consortium name="culmorum"/>
            <person name="King R."/>
        </authorList>
    </citation>
    <scope>NUCLEOTIDE SEQUENCE</scope>
</reference>
<reference evidence="2" key="1">
    <citation type="submission" date="2022-01" db="EMBL/GenBank/DDBJ databases">
        <authorList>
            <person name="King R."/>
        </authorList>
    </citation>
    <scope>NUCLEOTIDE SEQUENCE</scope>
</reference>
<dbReference type="InterPro" id="IPR004119">
    <property type="entry name" value="EcKL"/>
</dbReference>
<dbReference type="PANTHER" id="PTHR11012">
    <property type="entry name" value="PROTEIN KINASE-LIKE DOMAIN-CONTAINING"/>
    <property type="match status" value="1"/>
</dbReference>